<comment type="function">
    <text evidence="2">Membrane-anchoring subunit of succinate dehydrogenase (SDH).</text>
</comment>
<sequence>MRAGRPRPATPGVHLWVVQRVTAMLLGIAVVVHLVTIVTAVRGGLTAREILDRTQGNEAWLLFYVVFALAAGLHGAIGLRNIAAETIGLRGRGADLAWLGIGLLMAAFGIRAAIGLYA</sequence>
<evidence type="ECO:0000256" key="6">
    <source>
        <dbReference type="ARBA" id="ARBA00022723"/>
    </source>
</evidence>
<evidence type="ECO:0000256" key="8">
    <source>
        <dbReference type="ARBA" id="ARBA00023004"/>
    </source>
</evidence>
<organism evidence="11 12">
    <name type="scientific">Roseomonas fluvialis</name>
    <dbReference type="NCBI Taxonomy" id="1750527"/>
    <lineage>
        <taxon>Bacteria</taxon>
        <taxon>Pseudomonadati</taxon>
        <taxon>Pseudomonadota</taxon>
        <taxon>Alphaproteobacteria</taxon>
        <taxon>Acetobacterales</taxon>
        <taxon>Roseomonadaceae</taxon>
        <taxon>Roseomonas</taxon>
    </lineage>
</organism>
<name>A0ABM7Y5C6_9PROT</name>
<dbReference type="Proteomes" id="UP000831327">
    <property type="component" value="Chromosome"/>
</dbReference>
<evidence type="ECO:0000256" key="7">
    <source>
        <dbReference type="ARBA" id="ARBA00022989"/>
    </source>
</evidence>
<comment type="cofactor">
    <cofactor evidence="1">
        <name>heme</name>
        <dbReference type="ChEBI" id="CHEBI:30413"/>
    </cofactor>
</comment>
<gene>
    <name evidence="11" type="ORF">Rmf_30530</name>
</gene>
<evidence type="ECO:0000313" key="11">
    <source>
        <dbReference type="EMBL" id="BDG73124.1"/>
    </source>
</evidence>
<keyword evidence="9 10" id="KW-0472">Membrane</keyword>
<evidence type="ECO:0000256" key="2">
    <source>
        <dbReference type="ARBA" id="ARBA00004050"/>
    </source>
</evidence>
<dbReference type="SUPFAM" id="SSF81343">
    <property type="entry name" value="Fumarate reductase respiratory complex transmembrane subunits"/>
    <property type="match status" value="1"/>
</dbReference>
<keyword evidence="8" id="KW-0408">Iron</keyword>
<dbReference type="EMBL" id="AP025637">
    <property type="protein sequence ID" value="BDG73124.1"/>
    <property type="molecule type" value="Genomic_DNA"/>
</dbReference>
<proteinExistence type="predicted"/>
<dbReference type="InterPro" id="IPR000701">
    <property type="entry name" value="SuccDH_FuR_B_TM-su"/>
</dbReference>
<keyword evidence="4" id="KW-0349">Heme</keyword>
<evidence type="ECO:0000256" key="3">
    <source>
        <dbReference type="ARBA" id="ARBA00004370"/>
    </source>
</evidence>
<dbReference type="Gene3D" id="1.20.1300.10">
    <property type="entry name" value="Fumarate reductase/succinate dehydrogenase, transmembrane subunit"/>
    <property type="match status" value="1"/>
</dbReference>
<dbReference type="Pfam" id="PF01127">
    <property type="entry name" value="Sdh_cyt"/>
    <property type="match status" value="1"/>
</dbReference>
<reference evidence="11 12" key="1">
    <citation type="journal article" date="2016" name="Microbes Environ.">
        <title>Phylogenetically diverse aerobic anoxygenic phototrophic bacteria isolated from epilithic biofilms in Tama river, Japan.</title>
        <authorList>
            <person name="Hirose S."/>
            <person name="Matsuura K."/>
            <person name="Haruta S."/>
        </authorList>
    </citation>
    <scope>NUCLEOTIDE SEQUENCE [LARGE SCALE GENOMIC DNA]</scope>
    <source>
        <strain evidence="11 12">S08</strain>
    </source>
</reference>
<feature type="transmembrane region" description="Helical" evidence="10">
    <location>
        <begin position="21"/>
        <end position="41"/>
    </location>
</feature>
<dbReference type="InterPro" id="IPR034804">
    <property type="entry name" value="SQR/QFR_C/D"/>
</dbReference>
<evidence type="ECO:0008006" key="13">
    <source>
        <dbReference type="Google" id="ProtNLM"/>
    </source>
</evidence>
<evidence type="ECO:0000256" key="9">
    <source>
        <dbReference type="ARBA" id="ARBA00023136"/>
    </source>
</evidence>
<comment type="subcellular location">
    <subcellularLocation>
        <location evidence="3">Membrane</location>
    </subcellularLocation>
</comment>
<keyword evidence="5 10" id="KW-0812">Transmembrane</keyword>
<protein>
    <recommendedName>
        <fullName evidence="13">Succinate dehydrogenase</fullName>
    </recommendedName>
</protein>
<keyword evidence="6" id="KW-0479">Metal-binding</keyword>
<feature type="transmembrane region" description="Helical" evidence="10">
    <location>
        <begin position="61"/>
        <end position="84"/>
    </location>
</feature>
<accession>A0ABM7Y5C6</accession>
<evidence type="ECO:0000256" key="4">
    <source>
        <dbReference type="ARBA" id="ARBA00022617"/>
    </source>
</evidence>
<feature type="transmembrane region" description="Helical" evidence="10">
    <location>
        <begin position="96"/>
        <end position="117"/>
    </location>
</feature>
<evidence type="ECO:0000313" key="12">
    <source>
        <dbReference type="Proteomes" id="UP000831327"/>
    </source>
</evidence>
<evidence type="ECO:0000256" key="1">
    <source>
        <dbReference type="ARBA" id="ARBA00001971"/>
    </source>
</evidence>
<evidence type="ECO:0000256" key="5">
    <source>
        <dbReference type="ARBA" id="ARBA00022692"/>
    </source>
</evidence>
<keyword evidence="7 10" id="KW-1133">Transmembrane helix</keyword>
<evidence type="ECO:0000256" key="10">
    <source>
        <dbReference type="SAM" id="Phobius"/>
    </source>
</evidence>
<keyword evidence="12" id="KW-1185">Reference proteome</keyword>